<evidence type="ECO:0000313" key="2">
    <source>
        <dbReference type="Proteomes" id="UP001196413"/>
    </source>
</evidence>
<evidence type="ECO:0000313" key="1">
    <source>
        <dbReference type="EMBL" id="KAJ1349311.1"/>
    </source>
</evidence>
<dbReference type="AlphaFoldDB" id="A0AAD5MHJ0"/>
<organism evidence="1 2">
    <name type="scientific">Parelaphostrongylus tenuis</name>
    <name type="common">Meningeal worm</name>
    <dbReference type="NCBI Taxonomy" id="148309"/>
    <lineage>
        <taxon>Eukaryota</taxon>
        <taxon>Metazoa</taxon>
        <taxon>Ecdysozoa</taxon>
        <taxon>Nematoda</taxon>
        <taxon>Chromadorea</taxon>
        <taxon>Rhabditida</taxon>
        <taxon>Rhabditina</taxon>
        <taxon>Rhabditomorpha</taxon>
        <taxon>Strongyloidea</taxon>
        <taxon>Metastrongylidae</taxon>
        <taxon>Parelaphostrongylus</taxon>
    </lineage>
</organism>
<comment type="caution">
    <text evidence="1">The sequence shown here is derived from an EMBL/GenBank/DDBJ whole genome shotgun (WGS) entry which is preliminary data.</text>
</comment>
<dbReference type="EMBL" id="JAHQIW010000643">
    <property type="protein sequence ID" value="KAJ1349311.1"/>
    <property type="molecule type" value="Genomic_DNA"/>
</dbReference>
<reference evidence="1" key="1">
    <citation type="submission" date="2021-06" db="EMBL/GenBank/DDBJ databases">
        <title>Parelaphostrongylus tenuis whole genome reference sequence.</title>
        <authorList>
            <person name="Garwood T.J."/>
            <person name="Larsen P.A."/>
            <person name="Fountain-Jones N.M."/>
            <person name="Garbe J.R."/>
            <person name="Macchietto M.G."/>
            <person name="Kania S.A."/>
            <person name="Gerhold R.W."/>
            <person name="Richards J.E."/>
            <person name="Wolf T.M."/>
        </authorList>
    </citation>
    <scope>NUCLEOTIDE SEQUENCE</scope>
    <source>
        <strain evidence="1">MNPRO001-30</strain>
        <tissue evidence="1">Meninges</tissue>
    </source>
</reference>
<keyword evidence="2" id="KW-1185">Reference proteome</keyword>
<name>A0AAD5MHJ0_PARTN</name>
<gene>
    <name evidence="1" type="ORF">KIN20_004806</name>
</gene>
<sequence>MIFNEASYTKYKFLEFDTVDEVDDDDFGESLEVEHNDDNENNFTKRLIGVDSVAAAGFVLNEETNHFISPRTGAITESEKLRPFWLSLRQDEKQKYEEVM</sequence>
<dbReference type="Proteomes" id="UP001196413">
    <property type="component" value="Unassembled WGS sequence"/>
</dbReference>
<accession>A0AAD5MHJ0</accession>
<proteinExistence type="predicted"/>
<protein>
    <submittedName>
        <fullName evidence="1">Uncharacterized protein</fullName>
    </submittedName>
</protein>